<gene>
    <name evidence="1" type="ORF">H0235_003097</name>
</gene>
<accession>A0A834PBA3</accession>
<keyword evidence="2" id="KW-1185">Reference proteome</keyword>
<reference evidence="1" key="1">
    <citation type="journal article" date="2020" name="G3 (Bethesda)">
        <title>High-Quality Assemblies for Three Invasive Social Wasps from the &lt;i&gt;Vespula&lt;/i&gt; Genus.</title>
        <authorList>
            <person name="Harrop T.W.R."/>
            <person name="Guhlin J."/>
            <person name="McLaughlin G.M."/>
            <person name="Permina E."/>
            <person name="Stockwell P."/>
            <person name="Gilligan J."/>
            <person name="Le Lec M.F."/>
            <person name="Gruber M.A.M."/>
            <person name="Quinn O."/>
            <person name="Lovegrove M."/>
            <person name="Duncan E.J."/>
            <person name="Remnant E.J."/>
            <person name="Van Eeckhoven J."/>
            <person name="Graham B."/>
            <person name="Knapp R.A."/>
            <person name="Langford K.W."/>
            <person name="Kronenberg Z."/>
            <person name="Press M.O."/>
            <person name="Eacker S.M."/>
            <person name="Wilson-Rankin E.E."/>
            <person name="Purcell J."/>
            <person name="Lester P.J."/>
            <person name="Dearden P.K."/>
        </authorList>
    </citation>
    <scope>NUCLEOTIDE SEQUENCE</scope>
    <source>
        <strain evidence="1">Volc-1</strain>
    </source>
</reference>
<name>A0A834PBA3_VESPE</name>
<dbReference type="EMBL" id="JACSDY010000002">
    <property type="protein sequence ID" value="KAF7434906.1"/>
    <property type="molecule type" value="Genomic_DNA"/>
</dbReference>
<organism evidence="1 2">
    <name type="scientific">Vespula pensylvanica</name>
    <name type="common">Western yellow jacket</name>
    <name type="synonym">Wasp</name>
    <dbReference type="NCBI Taxonomy" id="30213"/>
    <lineage>
        <taxon>Eukaryota</taxon>
        <taxon>Metazoa</taxon>
        <taxon>Ecdysozoa</taxon>
        <taxon>Arthropoda</taxon>
        <taxon>Hexapoda</taxon>
        <taxon>Insecta</taxon>
        <taxon>Pterygota</taxon>
        <taxon>Neoptera</taxon>
        <taxon>Endopterygota</taxon>
        <taxon>Hymenoptera</taxon>
        <taxon>Apocrita</taxon>
        <taxon>Aculeata</taxon>
        <taxon>Vespoidea</taxon>
        <taxon>Vespidae</taxon>
        <taxon>Vespinae</taxon>
        <taxon>Vespula</taxon>
    </lineage>
</organism>
<evidence type="ECO:0000313" key="1">
    <source>
        <dbReference type="EMBL" id="KAF7434906.1"/>
    </source>
</evidence>
<dbReference type="Proteomes" id="UP000600918">
    <property type="component" value="Unassembled WGS sequence"/>
</dbReference>
<protein>
    <submittedName>
        <fullName evidence="1">Uncharacterized protein</fullName>
    </submittedName>
</protein>
<evidence type="ECO:0000313" key="2">
    <source>
        <dbReference type="Proteomes" id="UP000600918"/>
    </source>
</evidence>
<dbReference type="AlphaFoldDB" id="A0A834PBA3"/>
<comment type="caution">
    <text evidence="1">The sequence shown here is derived from an EMBL/GenBank/DDBJ whole genome shotgun (WGS) entry which is preliminary data.</text>
</comment>
<proteinExistence type="predicted"/>
<sequence length="136" mass="15247">MDKGAKQSYSRPKRYKKDKTFFSMIERSKYVSDDPVKLDTLYFERSVCDISNDPQMSSYTNRHGAYASVFRAEHANLTGYTSAYGNTSTYVSSDVYQQRYDNGYPAVASRAMATLGKSSATGREVVKRITLIASGN</sequence>